<protein>
    <submittedName>
        <fullName evidence="6">AcrR family transcriptional regulator</fullName>
    </submittedName>
</protein>
<evidence type="ECO:0000256" key="2">
    <source>
        <dbReference type="ARBA" id="ARBA00023125"/>
    </source>
</evidence>
<dbReference type="Proteomes" id="UP000532440">
    <property type="component" value="Unassembled WGS sequence"/>
</dbReference>
<dbReference type="EMBL" id="JACHGB010000003">
    <property type="protein sequence ID" value="MBB5271721.1"/>
    <property type="molecule type" value="Genomic_DNA"/>
</dbReference>
<dbReference type="PANTHER" id="PTHR30055:SF183">
    <property type="entry name" value="NUCLEOID OCCLUSION FACTOR SLMA"/>
    <property type="match status" value="1"/>
</dbReference>
<dbReference type="GO" id="GO:0000976">
    <property type="term" value="F:transcription cis-regulatory region binding"/>
    <property type="evidence" value="ECO:0007669"/>
    <property type="project" value="TreeGrafter"/>
</dbReference>
<evidence type="ECO:0000256" key="4">
    <source>
        <dbReference type="SAM" id="MobiDB-lite"/>
    </source>
</evidence>
<dbReference type="AlphaFoldDB" id="A0A7W8M873"/>
<dbReference type="PROSITE" id="PS50977">
    <property type="entry name" value="HTH_TETR_2"/>
    <property type="match status" value="1"/>
</dbReference>
<feature type="DNA-binding region" description="H-T-H motif" evidence="3">
    <location>
        <begin position="38"/>
        <end position="57"/>
    </location>
</feature>
<feature type="compositionally biased region" description="Gly residues" evidence="4">
    <location>
        <begin position="218"/>
        <end position="228"/>
    </location>
</feature>
<keyword evidence="7" id="KW-1185">Reference proteome</keyword>
<name>A0A7W8M873_9BURK</name>
<evidence type="ECO:0000256" key="1">
    <source>
        <dbReference type="ARBA" id="ARBA00023054"/>
    </source>
</evidence>
<evidence type="ECO:0000313" key="7">
    <source>
        <dbReference type="Proteomes" id="UP000532440"/>
    </source>
</evidence>
<evidence type="ECO:0000313" key="6">
    <source>
        <dbReference type="EMBL" id="MBB5271721.1"/>
    </source>
</evidence>
<dbReference type="Gene3D" id="1.10.357.10">
    <property type="entry name" value="Tetracycline Repressor, domain 2"/>
    <property type="match status" value="1"/>
</dbReference>
<evidence type="ECO:0000256" key="3">
    <source>
        <dbReference type="PROSITE-ProRule" id="PRU00335"/>
    </source>
</evidence>
<proteinExistence type="predicted"/>
<dbReference type="Gene3D" id="1.10.10.60">
    <property type="entry name" value="Homeodomain-like"/>
    <property type="match status" value="1"/>
</dbReference>
<dbReference type="SUPFAM" id="SSF46689">
    <property type="entry name" value="Homeodomain-like"/>
    <property type="match status" value="1"/>
</dbReference>
<organism evidence="6 7">
    <name type="scientific">Quisquiliibacterium transsilvanicum</name>
    <dbReference type="NCBI Taxonomy" id="1549638"/>
    <lineage>
        <taxon>Bacteria</taxon>
        <taxon>Pseudomonadati</taxon>
        <taxon>Pseudomonadota</taxon>
        <taxon>Betaproteobacteria</taxon>
        <taxon>Burkholderiales</taxon>
        <taxon>Burkholderiaceae</taxon>
        <taxon>Quisquiliibacterium</taxon>
    </lineage>
</organism>
<keyword evidence="2 3" id="KW-0238">DNA-binding</keyword>
<dbReference type="InterPro" id="IPR050109">
    <property type="entry name" value="HTH-type_TetR-like_transc_reg"/>
</dbReference>
<dbReference type="GO" id="GO:0003700">
    <property type="term" value="F:DNA-binding transcription factor activity"/>
    <property type="evidence" value="ECO:0007669"/>
    <property type="project" value="TreeGrafter"/>
</dbReference>
<dbReference type="PRINTS" id="PR00455">
    <property type="entry name" value="HTHTETR"/>
</dbReference>
<dbReference type="RefSeq" id="WP_183966356.1">
    <property type="nucleotide sequence ID" value="NZ_BAABEW010000001.1"/>
</dbReference>
<dbReference type="InterPro" id="IPR036271">
    <property type="entry name" value="Tet_transcr_reg_TetR-rel_C_sf"/>
</dbReference>
<feature type="domain" description="HTH tetR-type" evidence="5">
    <location>
        <begin position="15"/>
        <end position="75"/>
    </location>
</feature>
<dbReference type="InterPro" id="IPR009057">
    <property type="entry name" value="Homeodomain-like_sf"/>
</dbReference>
<dbReference type="InterPro" id="IPR001647">
    <property type="entry name" value="HTH_TetR"/>
</dbReference>
<dbReference type="PANTHER" id="PTHR30055">
    <property type="entry name" value="HTH-TYPE TRANSCRIPTIONAL REGULATOR RUTR"/>
    <property type="match status" value="1"/>
</dbReference>
<sequence length="228" mass="25060">MSEPAIQRQERGGGSIPRERILHAAARLFRERGYQRTTVRDIAERVGILSGSLFHHFRSKEEMLLEIMREAAIAVCLKAEDIVLRQQGAAQRLRALISLELDCVVGDPSSDYHAVQFTEWREVPESARPEFRMLRRRYAGVWLAVLEDCERQGLLRCEPLAALHVLHGAMVGAMTWFRPSGRYSVGQYADILAQLVLQGDGAPAPGAGAPRTGDRAGDGTGDEAGAGA</sequence>
<dbReference type="Pfam" id="PF00440">
    <property type="entry name" value="TetR_N"/>
    <property type="match status" value="1"/>
</dbReference>
<dbReference type="InterPro" id="IPR041490">
    <property type="entry name" value="KstR2_TetR_C"/>
</dbReference>
<reference evidence="6 7" key="1">
    <citation type="submission" date="2020-08" db="EMBL/GenBank/DDBJ databases">
        <title>Genomic Encyclopedia of Type Strains, Phase IV (KMG-IV): sequencing the most valuable type-strain genomes for metagenomic binning, comparative biology and taxonomic classification.</title>
        <authorList>
            <person name="Goeker M."/>
        </authorList>
    </citation>
    <scope>NUCLEOTIDE SEQUENCE [LARGE SCALE GENOMIC DNA]</scope>
    <source>
        <strain evidence="6 7">DSM 29781</strain>
    </source>
</reference>
<feature type="region of interest" description="Disordered" evidence="4">
    <location>
        <begin position="203"/>
        <end position="228"/>
    </location>
</feature>
<keyword evidence="1" id="KW-0175">Coiled coil</keyword>
<dbReference type="Pfam" id="PF17932">
    <property type="entry name" value="TetR_C_24"/>
    <property type="match status" value="1"/>
</dbReference>
<dbReference type="SUPFAM" id="SSF48498">
    <property type="entry name" value="Tetracyclin repressor-like, C-terminal domain"/>
    <property type="match status" value="1"/>
</dbReference>
<gene>
    <name evidence="6" type="ORF">HNQ70_001731</name>
</gene>
<accession>A0A7W8M873</accession>
<evidence type="ECO:0000259" key="5">
    <source>
        <dbReference type="PROSITE" id="PS50977"/>
    </source>
</evidence>
<comment type="caution">
    <text evidence="6">The sequence shown here is derived from an EMBL/GenBank/DDBJ whole genome shotgun (WGS) entry which is preliminary data.</text>
</comment>